<evidence type="ECO:0000313" key="3">
    <source>
        <dbReference type="Proteomes" id="UP000324222"/>
    </source>
</evidence>
<keyword evidence="3" id="KW-1185">Reference proteome</keyword>
<protein>
    <submittedName>
        <fullName evidence="2">Uncharacterized protein</fullName>
    </submittedName>
</protein>
<dbReference type="EMBL" id="VSRR010085610">
    <property type="protein sequence ID" value="MPC90814.1"/>
    <property type="molecule type" value="Genomic_DNA"/>
</dbReference>
<evidence type="ECO:0000256" key="1">
    <source>
        <dbReference type="SAM" id="MobiDB-lite"/>
    </source>
</evidence>
<accession>A0A5B7JEN9</accession>
<comment type="caution">
    <text evidence="2">The sequence shown here is derived from an EMBL/GenBank/DDBJ whole genome shotgun (WGS) entry which is preliminary data.</text>
</comment>
<name>A0A5B7JEN9_PORTR</name>
<feature type="region of interest" description="Disordered" evidence="1">
    <location>
        <begin position="1"/>
        <end position="111"/>
    </location>
</feature>
<gene>
    <name evidence="2" type="ORF">E2C01_085816</name>
</gene>
<feature type="compositionally biased region" description="Polar residues" evidence="1">
    <location>
        <begin position="52"/>
        <end position="63"/>
    </location>
</feature>
<feature type="compositionally biased region" description="Polar residues" evidence="1">
    <location>
        <begin position="24"/>
        <end position="44"/>
    </location>
</feature>
<organism evidence="2 3">
    <name type="scientific">Portunus trituberculatus</name>
    <name type="common">Swimming crab</name>
    <name type="synonym">Neptunus trituberculatus</name>
    <dbReference type="NCBI Taxonomy" id="210409"/>
    <lineage>
        <taxon>Eukaryota</taxon>
        <taxon>Metazoa</taxon>
        <taxon>Ecdysozoa</taxon>
        <taxon>Arthropoda</taxon>
        <taxon>Crustacea</taxon>
        <taxon>Multicrustacea</taxon>
        <taxon>Malacostraca</taxon>
        <taxon>Eumalacostraca</taxon>
        <taxon>Eucarida</taxon>
        <taxon>Decapoda</taxon>
        <taxon>Pleocyemata</taxon>
        <taxon>Brachyura</taxon>
        <taxon>Eubrachyura</taxon>
        <taxon>Portunoidea</taxon>
        <taxon>Portunidae</taxon>
        <taxon>Portuninae</taxon>
        <taxon>Portunus</taxon>
    </lineage>
</organism>
<evidence type="ECO:0000313" key="2">
    <source>
        <dbReference type="EMBL" id="MPC90814.1"/>
    </source>
</evidence>
<dbReference type="AlphaFoldDB" id="A0A5B7JEN9"/>
<feature type="compositionally biased region" description="Polar residues" evidence="1">
    <location>
        <begin position="1"/>
        <end position="15"/>
    </location>
</feature>
<sequence>MDVNTLAKSNLSFPPSSHKCHQEASPTLSSRVPPQPSKAQPQHRTQLHCRSPPTSHALPTSQDPRPRYPCTLRRPPVLGGPLHSDHSPSRSSPLTCLGSPAPPLTSITPSR</sequence>
<dbReference type="Proteomes" id="UP000324222">
    <property type="component" value="Unassembled WGS sequence"/>
</dbReference>
<reference evidence="2 3" key="1">
    <citation type="submission" date="2019-05" db="EMBL/GenBank/DDBJ databases">
        <title>Another draft genome of Portunus trituberculatus and its Hox gene families provides insights of decapod evolution.</title>
        <authorList>
            <person name="Jeong J.-H."/>
            <person name="Song I."/>
            <person name="Kim S."/>
            <person name="Choi T."/>
            <person name="Kim D."/>
            <person name="Ryu S."/>
            <person name="Kim W."/>
        </authorList>
    </citation>
    <scope>NUCLEOTIDE SEQUENCE [LARGE SCALE GENOMIC DNA]</scope>
    <source>
        <tissue evidence="2">Muscle</tissue>
    </source>
</reference>
<proteinExistence type="predicted"/>